<sequence>MDCTFKLIKFSLEQKFSCARTKAEATVTNVLAPHAISEVKSKNLFPVLLRYFDATQGVQVKLWKLNSLPHENSDLTSTFLTESLDMINANEKNSCPVCWQYNCDFRGVNKKGGNNVFTKLKNYLGHELLGVGCTAHTVHNTTQAASDVLPVDDEIIVFKIYGHFHIYIVYVENLKDVCESVEKEYQKIMGYSKTRWLALRPAVERILQMFEPLKLYFQSQENCPNVIKIHFGNPLFEARLWFIHSQASTFHDSVKLTENENVSIFYVIELSKLKLSLKSRIDDNFLPLSVKSMLLKLEEEGYIIKEEVSDFRTSTKLFYQTALEYLEK</sequence>
<comment type="caution">
    <text evidence="1">The sequence shown here is derived from an EMBL/GenBank/DDBJ whole genome shotgun (WGS) entry which is preliminary data.</text>
</comment>
<accession>A0ABQ9H9U1</accession>
<reference evidence="1 2" key="1">
    <citation type="submission" date="2023-02" db="EMBL/GenBank/DDBJ databases">
        <title>LHISI_Scaffold_Assembly.</title>
        <authorList>
            <person name="Stuart O.P."/>
            <person name="Cleave R."/>
            <person name="Magrath M.J.L."/>
            <person name="Mikheyev A.S."/>
        </authorList>
    </citation>
    <scope>NUCLEOTIDE SEQUENCE [LARGE SCALE GENOMIC DNA]</scope>
    <source>
        <strain evidence="1">Daus_M_001</strain>
        <tissue evidence="1">Leg muscle</tissue>
    </source>
</reference>
<proteinExistence type="predicted"/>
<evidence type="ECO:0000313" key="2">
    <source>
        <dbReference type="Proteomes" id="UP001159363"/>
    </source>
</evidence>
<dbReference type="Proteomes" id="UP001159363">
    <property type="component" value="Chromosome 5"/>
</dbReference>
<organism evidence="1 2">
    <name type="scientific">Dryococelus australis</name>
    <dbReference type="NCBI Taxonomy" id="614101"/>
    <lineage>
        <taxon>Eukaryota</taxon>
        <taxon>Metazoa</taxon>
        <taxon>Ecdysozoa</taxon>
        <taxon>Arthropoda</taxon>
        <taxon>Hexapoda</taxon>
        <taxon>Insecta</taxon>
        <taxon>Pterygota</taxon>
        <taxon>Neoptera</taxon>
        <taxon>Polyneoptera</taxon>
        <taxon>Phasmatodea</taxon>
        <taxon>Verophasmatodea</taxon>
        <taxon>Anareolatae</taxon>
        <taxon>Phasmatidae</taxon>
        <taxon>Eurycanthinae</taxon>
        <taxon>Dryococelus</taxon>
    </lineage>
</organism>
<dbReference type="EMBL" id="JARBHB010000006">
    <property type="protein sequence ID" value="KAJ8881083.1"/>
    <property type="molecule type" value="Genomic_DNA"/>
</dbReference>
<gene>
    <name evidence="1" type="ORF">PR048_017556</name>
</gene>
<dbReference type="PANTHER" id="PTHR37162">
    <property type="entry name" value="HAT FAMILY DIMERISATION DOMAINCONTAINING PROTEIN-RELATED"/>
    <property type="match status" value="1"/>
</dbReference>
<name>A0ABQ9H9U1_9NEOP</name>
<keyword evidence="2" id="KW-1185">Reference proteome</keyword>
<protein>
    <submittedName>
        <fullName evidence="1">Uncharacterized protein</fullName>
    </submittedName>
</protein>
<evidence type="ECO:0000313" key="1">
    <source>
        <dbReference type="EMBL" id="KAJ8881083.1"/>
    </source>
</evidence>
<dbReference type="PANTHER" id="PTHR37162:SF1">
    <property type="entry name" value="BED-TYPE DOMAIN-CONTAINING PROTEIN"/>
    <property type="match status" value="1"/>
</dbReference>